<comment type="caution">
    <text evidence="1">The sequence shown here is derived from an EMBL/GenBank/DDBJ whole genome shotgun (WGS) entry which is preliminary data.</text>
</comment>
<reference evidence="1 2" key="1">
    <citation type="submission" date="2017-08" db="EMBL/GenBank/DDBJ databases">
        <title>Infants hospitalized years apart are colonized by the same room-sourced microbial strains.</title>
        <authorList>
            <person name="Brooks B."/>
            <person name="Olm M.R."/>
            <person name="Firek B.A."/>
            <person name="Baker R."/>
            <person name="Thomas B.C."/>
            <person name="Morowitz M.J."/>
            <person name="Banfield J.F."/>
        </authorList>
    </citation>
    <scope>NUCLEOTIDE SEQUENCE [LARGE SCALE GENOMIC DNA]</scope>
    <source>
        <strain evidence="1">S2_006_000_R2_64</strain>
    </source>
</reference>
<dbReference type="Proteomes" id="UP000249739">
    <property type="component" value="Unassembled WGS sequence"/>
</dbReference>
<proteinExistence type="predicted"/>
<evidence type="ECO:0000313" key="2">
    <source>
        <dbReference type="Proteomes" id="UP000249739"/>
    </source>
</evidence>
<evidence type="ECO:0000313" key="1">
    <source>
        <dbReference type="EMBL" id="PZP53615.1"/>
    </source>
</evidence>
<dbReference type="EMBL" id="QFOT01000172">
    <property type="protein sequence ID" value="PZP53615.1"/>
    <property type="molecule type" value="Genomic_DNA"/>
</dbReference>
<protein>
    <submittedName>
        <fullName evidence="1">Uncharacterized protein</fullName>
    </submittedName>
</protein>
<gene>
    <name evidence="1" type="ORF">DI586_10820</name>
</gene>
<organism evidence="1 2">
    <name type="scientific">Micavibrio aeruginosavorus</name>
    <dbReference type="NCBI Taxonomy" id="349221"/>
    <lineage>
        <taxon>Bacteria</taxon>
        <taxon>Pseudomonadati</taxon>
        <taxon>Bdellovibrionota</taxon>
        <taxon>Bdellovibrionia</taxon>
        <taxon>Bdellovibrionales</taxon>
        <taxon>Pseudobdellovibrionaceae</taxon>
        <taxon>Micavibrio</taxon>
    </lineage>
</organism>
<accession>A0A2W5FC05</accession>
<sequence length="243" mass="26839">MNKKLKTSLLTILLATLFAGGLLIGAALAQEKSSLLIPPTNSRTVYLLFMKMTGKPFNAESVIRGSEAFRAAPGDEQSRMISTMKPALETEFASLDKDSQVLVIRSGVYMRNVTSPYIGLEAKFVQQTKSADSIYFPYTYGGINIALIPDKLEPFLNIPMKAAEANAAALKIISGAATIVIEMIPLSADPRSAMRLDGIDQWLLMTKIVAVSYYNQNMQTIWKWQDPNYRRAGTPSPLQQLKR</sequence>
<name>A0A2W5FC05_9BACT</name>
<dbReference type="AlphaFoldDB" id="A0A2W5FC05"/>